<keyword evidence="12" id="KW-1185">Reference proteome</keyword>
<comment type="caution">
    <text evidence="11">The sequence shown here is derived from an EMBL/GenBank/DDBJ whole genome shotgun (WGS) entry which is preliminary data.</text>
</comment>
<evidence type="ECO:0000256" key="6">
    <source>
        <dbReference type="ARBA" id="ARBA00022833"/>
    </source>
</evidence>
<keyword evidence="6" id="KW-0862">Zinc</keyword>
<reference evidence="11 12" key="1">
    <citation type="submission" date="2021-11" db="EMBL/GenBank/DDBJ databases">
        <title>Genomic of Niabella pedocola.</title>
        <authorList>
            <person name="Wu T."/>
        </authorList>
    </citation>
    <scope>NUCLEOTIDE SEQUENCE [LARGE SCALE GENOMIC DNA]</scope>
    <source>
        <strain evidence="11 12">JCM 31011</strain>
    </source>
</reference>
<dbReference type="Pfam" id="PF00675">
    <property type="entry name" value="Peptidase_M16"/>
    <property type="match status" value="1"/>
</dbReference>
<keyword evidence="4" id="KW-0479">Metal-binding</keyword>
<evidence type="ECO:0000256" key="2">
    <source>
        <dbReference type="ARBA" id="ARBA00007261"/>
    </source>
</evidence>
<name>A0ABS8PP81_9BACT</name>
<sequence>MILKHLKIALAGFLVIIAGTIGAQPLAPTPVLKKGVLANGLTYYIYPNAYPKGEAVYRLFVKTGSVYENTDQLGLAHFLEHMAFNGTRHFPGNSMVAFLESKGAKFGKDLNAHTSYNETVYKLTLPTTGSGMIDSTITILADWAGGMLLDSVQIEKERGVVLSEWLSRSGPSQEANNGLLMGLLNKSRYAARKTIGDTAVIRHFKRAALDAFYKEWYRPDLMAVAVAGDVDPATIERLIKEKFASIPKRKKLPLPAYAIDSYARTEAAMVYDASLRKSTLSVVQLFPRTAPIKEERDYEVYLQRILINRLIKARFGALSFAEQHYENGSASVTGFINTTGMFLGSADLVKDKMKEGVQKFTADLDQILRYGFTKAEIDKAKKIYSAQLQRAAVSTTPQSSETIMNELYSDFYGGNTFVTPATEYRLYVKYAPQIDSIVLEKQLSSLKKYNWYYLLTTNEKKEFGSQKELLQTISEATSEPRERYYKNVSSIDVLMDEEPRPGTIVSKRALPDIAATELELSNGAKVIFKPLIAAKNRVNITGFKKGGLYALPEKDYLNGMFAPGVVALSGLGRYNRDELSNYLAGNTASARFLIEKTRSGIVGSAAQEDVETLFQLIYLRSTAARVDSTVFQQTRAITARTAQNQYKTKERIFSDSLKYLVNGKDYVTAEYTADAINKEVQLSRILPVYNQFFGNAAGYTYVIMSDTTLDFLKPYIEKYIASIPGNRNAPGLAYRYTGGNPRTDSATIVGRGGSGARATVSLVFQHTQKMPDPERYDLYSGILANVLKMRLTQVIREELGLVYSISVNTSSVLVPAPLSRSSIAFACLPENVDQITGRIKEILKDIQTHPGNYETELQNVKQNLLKEMELNRQRDLFWSTVIRNTVFNGIGNFDHVNHYEQTVAAVTMPEVAALVAQNFNINNIIKGVLLPEGKTK</sequence>
<evidence type="ECO:0000259" key="10">
    <source>
        <dbReference type="Pfam" id="PF05193"/>
    </source>
</evidence>
<comment type="cofactor">
    <cofactor evidence="1">
        <name>Zn(2+)</name>
        <dbReference type="ChEBI" id="CHEBI:29105"/>
    </cofactor>
</comment>
<evidence type="ECO:0000256" key="7">
    <source>
        <dbReference type="ARBA" id="ARBA00023049"/>
    </source>
</evidence>
<dbReference type="PANTHER" id="PTHR43690:SF17">
    <property type="entry name" value="PROTEIN YHJJ"/>
    <property type="match status" value="1"/>
</dbReference>
<accession>A0ABS8PP81</accession>
<evidence type="ECO:0000256" key="4">
    <source>
        <dbReference type="ARBA" id="ARBA00022723"/>
    </source>
</evidence>
<dbReference type="Pfam" id="PF05193">
    <property type="entry name" value="Peptidase_M16_C"/>
    <property type="match status" value="2"/>
</dbReference>
<dbReference type="InterPro" id="IPR050626">
    <property type="entry name" value="Peptidase_M16"/>
</dbReference>
<evidence type="ECO:0000259" key="9">
    <source>
        <dbReference type="Pfam" id="PF00675"/>
    </source>
</evidence>
<evidence type="ECO:0000313" key="11">
    <source>
        <dbReference type="EMBL" id="MCD2422554.1"/>
    </source>
</evidence>
<evidence type="ECO:0000256" key="1">
    <source>
        <dbReference type="ARBA" id="ARBA00001947"/>
    </source>
</evidence>
<gene>
    <name evidence="11" type="ORF">LQ567_07245</name>
</gene>
<dbReference type="EMBL" id="JAJNEC010000004">
    <property type="protein sequence ID" value="MCD2422554.1"/>
    <property type="molecule type" value="Genomic_DNA"/>
</dbReference>
<dbReference type="RefSeq" id="WP_231003652.1">
    <property type="nucleotide sequence ID" value="NZ_JAJNEC010000004.1"/>
</dbReference>
<protein>
    <submittedName>
        <fullName evidence="11">Insulinase family protein</fullName>
    </submittedName>
</protein>
<dbReference type="InterPro" id="IPR001431">
    <property type="entry name" value="Pept_M16_Zn_BS"/>
</dbReference>
<organism evidence="11 12">
    <name type="scientific">Niabella pedocola</name>
    <dbReference type="NCBI Taxonomy" id="1752077"/>
    <lineage>
        <taxon>Bacteria</taxon>
        <taxon>Pseudomonadati</taxon>
        <taxon>Bacteroidota</taxon>
        <taxon>Chitinophagia</taxon>
        <taxon>Chitinophagales</taxon>
        <taxon>Chitinophagaceae</taxon>
        <taxon>Niabella</taxon>
    </lineage>
</organism>
<keyword evidence="7" id="KW-0482">Metalloprotease</keyword>
<dbReference type="InterPro" id="IPR011249">
    <property type="entry name" value="Metalloenz_LuxS/M16"/>
</dbReference>
<keyword evidence="5" id="KW-0378">Hydrolase</keyword>
<evidence type="ECO:0000256" key="3">
    <source>
        <dbReference type="ARBA" id="ARBA00022670"/>
    </source>
</evidence>
<feature type="domain" description="Peptidase M16 C-terminal" evidence="10">
    <location>
        <begin position="698"/>
        <end position="864"/>
    </location>
</feature>
<dbReference type="InterPro" id="IPR007863">
    <property type="entry name" value="Peptidase_M16_C"/>
</dbReference>
<dbReference type="SUPFAM" id="SSF63411">
    <property type="entry name" value="LuxS/MPP-like metallohydrolase"/>
    <property type="match status" value="4"/>
</dbReference>
<evidence type="ECO:0000256" key="8">
    <source>
        <dbReference type="RuleBase" id="RU004447"/>
    </source>
</evidence>
<evidence type="ECO:0000256" key="5">
    <source>
        <dbReference type="ARBA" id="ARBA00022801"/>
    </source>
</evidence>
<dbReference type="PANTHER" id="PTHR43690">
    <property type="entry name" value="NARDILYSIN"/>
    <property type="match status" value="1"/>
</dbReference>
<comment type="similarity">
    <text evidence="2 8">Belongs to the peptidase M16 family.</text>
</comment>
<dbReference type="Gene3D" id="3.30.830.10">
    <property type="entry name" value="Metalloenzyme, LuxS/M16 peptidase-like"/>
    <property type="match status" value="4"/>
</dbReference>
<proteinExistence type="inferred from homology"/>
<dbReference type="Proteomes" id="UP001199816">
    <property type="component" value="Unassembled WGS sequence"/>
</dbReference>
<dbReference type="InterPro" id="IPR011765">
    <property type="entry name" value="Pept_M16_N"/>
</dbReference>
<feature type="domain" description="Peptidase M16 N-terminal" evidence="9">
    <location>
        <begin position="48"/>
        <end position="164"/>
    </location>
</feature>
<evidence type="ECO:0000313" key="12">
    <source>
        <dbReference type="Proteomes" id="UP001199816"/>
    </source>
</evidence>
<keyword evidence="3" id="KW-0645">Protease</keyword>
<dbReference type="PROSITE" id="PS00143">
    <property type="entry name" value="INSULINASE"/>
    <property type="match status" value="1"/>
</dbReference>
<feature type="domain" description="Peptidase M16 C-terminal" evidence="10">
    <location>
        <begin position="204"/>
        <end position="383"/>
    </location>
</feature>